<organism evidence="2 3">
    <name type="scientific">Sphaerobolus stellatus (strain SS14)</name>
    <dbReference type="NCBI Taxonomy" id="990650"/>
    <lineage>
        <taxon>Eukaryota</taxon>
        <taxon>Fungi</taxon>
        <taxon>Dikarya</taxon>
        <taxon>Basidiomycota</taxon>
        <taxon>Agaricomycotina</taxon>
        <taxon>Agaricomycetes</taxon>
        <taxon>Phallomycetidae</taxon>
        <taxon>Geastrales</taxon>
        <taxon>Sphaerobolaceae</taxon>
        <taxon>Sphaerobolus</taxon>
    </lineage>
</organism>
<gene>
    <name evidence="2" type="ORF">M422DRAFT_272563</name>
</gene>
<protein>
    <submittedName>
        <fullName evidence="2">Uncharacterized protein</fullName>
    </submittedName>
</protein>
<accession>A0A0C9TB80</accession>
<reference evidence="2 3" key="1">
    <citation type="submission" date="2014-06" db="EMBL/GenBank/DDBJ databases">
        <title>Evolutionary Origins and Diversification of the Mycorrhizal Mutualists.</title>
        <authorList>
            <consortium name="DOE Joint Genome Institute"/>
            <consortium name="Mycorrhizal Genomics Consortium"/>
            <person name="Kohler A."/>
            <person name="Kuo A."/>
            <person name="Nagy L.G."/>
            <person name="Floudas D."/>
            <person name="Copeland A."/>
            <person name="Barry K.W."/>
            <person name="Cichocki N."/>
            <person name="Veneault-Fourrey C."/>
            <person name="LaButti K."/>
            <person name="Lindquist E.A."/>
            <person name="Lipzen A."/>
            <person name="Lundell T."/>
            <person name="Morin E."/>
            <person name="Murat C."/>
            <person name="Riley R."/>
            <person name="Ohm R."/>
            <person name="Sun H."/>
            <person name="Tunlid A."/>
            <person name="Henrissat B."/>
            <person name="Grigoriev I.V."/>
            <person name="Hibbett D.S."/>
            <person name="Martin F."/>
        </authorList>
    </citation>
    <scope>NUCLEOTIDE SEQUENCE [LARGE SCALE GENOMIC DNA]</scope>
    <source>
        <strain evidence="2 3">SS14</strain>
    </source>
</reference>
<dbReference type="EMBL" id="KN837372">
    <property type="protein sequence ID" value="KIJ26363.1"/>
    <property type="molecule type" value="Genomic_DNA"/>
</dbReference>
<evidence type="ECO:0000313" key="2">
    <source>
        <dbReference type="EMBL" id="KIJ26363.1"/>
    </source>
</evidence>
<evidence type="ECO:0000313" key="3">
    <source>
        <dbReference type="Proteomes" id="UP000054279"/>
    </source>
</evidence>
<keyword evidence="3" id="KW-1185">Reference proteome</keyword>
<dbReference type="AlphaFoldDB" id="A0A0C9TB80"/>
<keyword evidence="1" id="KW-0812">Transmembrane</keyword>
<evidence type="ECO:0000256" key="1">
    <source>
        <dbReference type="SAM" id="Phobius"/>
    </source>
</evidence>
<keyword evidence="1" id="KW-0472">Membrane</keyword>
<proteinExistence type="predicted"/>
<feature type="transmembrane region" description="Helical" evidence="1">
    <location>
        <begin position="189"/>
        <end position="211"/>
    </location>
</feature>
<dbReference type="HOGENOM" id="CLU_1300377_0_0_1"/>
<sequence length="212" mass="24517">MTTPFEPTYAPAVHAVTPFGHDHDVIVWRYFRMTSDRHPNSIASPQYIKSREKIVLSAFDFQIPYAMNTRIFLTPYNKWFRLIGRAPISEKEEDGCSMDYKAVLVHTDRNGEEKVVIPVPDIFFEENFDLPPPSTPLPSLPASAFTITNPPPTPSMHHYPPSTRHIEEQLGETRQSRLRSRKNWMKKNWFRIFVIVGSIIILIVFIAVFAFV</sequence>
<dbReference type="Proteomes" id="UP000054279">
    <property type="component" value="Unassembled WGS sequence"/>
</dbReference>
<name>A0A0C9TB80_SPHS4</name>
<keyword evidence="1" id="KW-1133">Transmembrane helix</keyword>